<organism evidence="1 2">
    <name type="scientific">Rhodococcus phage ChewyVIII</name>
    <dbReference type="NCBI Taxonomy" id="1887657"/>
    <lineage>
        <taxon>Viruses</taxon>
        <taxon>Duplodnaviria</taxon>
        <taxon>Heunggongvirae</taxon>
        <taxon>Uroviricota</taxon>
        <taxon>Caudoviricetes</taxon>
        <taxon>Chewyvirus</taxon>
        <taxon>Chewyvirus chewyVIII</taxon>
    </lineage>
</organism>
<dbReference type="GeneID" id="80018741"/>
<proteinExistence type="predicted"/>
<accession>A0A1C9EI59</accession>
<keyword evidence="2" id="KW-1185">Reference proteome</keyword>
<name>A0A1C9EI59_9CAUD</name>
<dbReference type="RefSeq" id="YP_010754159.1">
    <property type="nucleotide sequence ID" value="NC_073456.1"/>
</dbReference>
<reference evidence="2" key="1">
    <citation type="submission" date="2016-07" db="EMBL/GenBank/DDBJ databases">
        <authorList>
            <person name="Florea S."/>
            <person name="Webb J.S."/>
            <person name="Jaromczyk J."/>
            <person name="Schardl C.L."/>
        </authorList>
    </citation>
    <scope>NUCLEOTIDE SEQUENCE [LARGE SCALE GENOMIC DNA]</scope>
</reference>
<dbReference type="KEGG" id="vg:80018741"/>
<dbReference type="Proteomes" id="UP000221751">
    <property type="component" value="Segment"/>
</dbReference>
<sequence length="138" mass="14771">MAGYTPTRATDKVIEDYTWLADYDGLFTAESGTLDATSLSVAGGHRLENWLKSGTPLGKITSGAKKGQFGLYDPAASDGREKHYGFLKAEIQLVDNVSGVANKPLTGAVLNHGQILVNRLPVVFDPALASASPKFIYR</sequence>
<evidence type="ECO:0000313" key="1">
    <source>
        <dbReference type="EMBL" id="AON97464.1"/>
    </source>
</evidence>
<dbReference type="EMBL" id="KX557288">
    <property type="protein sequence ID" value="AON97464.1"/>
    <property type="molecule type" value="Genomic_DNA"/>
</dbReference>
<gene>
    <name evidence="1" type="primary">42</name>
    <name evidence="1" type="ORF">SEA_CHEWYVIII_42</name>
</gene>
<protein>
    <submittedName>
        <fullName evidence="1">Capsid decoration protein</fullName>
    </submittedName>
</protein>
<evidence type="ECO:0000313" key="2">
    <source>
        <dbReference type="Proteomes" id="UP000221751"/>
    </source>
</evidence>